<keyword evidence="3 4" id="KW-0862">Zinc</keyword>
<dbReference type="OrthoDB" id="412653at2759"/>
<feature type="compositionally biased region" description="Basic and acidic residues" evidence="5">
    <location>
        <begin position="485"/>
        <end position="494"/>
    </location>
</feature>
<dbReference type="SUPFAM" id="SSF90229">
    <property type="entry name" value="CCCH zinc finger"/>
    <property type="match status" value="1"/>
</dbReference>
<evidence type="ECO:0000313" key="8">
    <source>
        <dbReference type="Proteomes" id="UP000601435"/>
    </source>
</evidence>
<evidence type="ECO:0000313" key="7">
    <source>
        <dbReference type="EMBL" id="CAE7625589.1"/>
    </source>
</evidence>
<dbReference type="PROSITE" id="PS50103">
    <property type="entry name" value="ZF_C3H1"/>
    <property type="match status" value="1"/>
</dbReference>
<protein>
    <recommendedName>
        <fullName evidence="6">C3H1-type domain-containing protein</fullName>
    </recommendedName>
</protein>
<sequence length="521" mass="58794">MAKAGGDLDVTQLMTAREVMDHVLACAAVHLSWLEALPQAYLFNVEDGAHTDANAIDELLATQIPLEVENQEVEVGLLPVALDGAGPQNALESALARFPVVTSEEREAKAYKVVLCHYFESGWCRNGDRCTYAHGPEELRLPSKAEARLQVFGRRKNGRDASSSKCRCRRLCRAFSSHAQLAPQADPLKRPQVRRYWRTDSFLPSLAAISCMLALQTDQHAMAWTSSPLGSGEECRHLRPLPGRGWDLGTADARDAACSTCRGSLRLLPIAEFAECRAVPQSFCFVLRIVDGRRLIFRFFCGRQPRIQPVLRRLCSLRRRKAAGGKHRQPSEQRRPRYLGHGGKCGQLSAEGERQLLAMYGVSATTRSRKLEAMIHPPAMGGKTAWGVNKETVHHGTDDPEELRKLREAQGSFNSREEERLQRLKAMDRDADSILEARRARKSSFDPMAVQKRGDVDAFRKQQEEALLRMAEMKEQKRLEKKQKKLAEKGEKPKKEKKVKKKKGKKDKKKKDKKKKKEKKK</sequence>
<feature type="domain" description="C3H1-type" evidence="6">
    <location>
        <begin position="110"/>
        <end position="137"/>
    </location>
</feature>
<evidence type="ECO:0000256" key="1">
    <source>
        <dbReference type="ARBA" id="ARBA00022723"/>
    </source>
</evidence>
<dbReference type="AlphaFoldDB" id="A0A812VEX0"/>
<organism evidence="7 8">
    <name type="scientific">Symbiodinium necroappetens</name>
    <dbReference type="NCBI Taxonomy" id="1628268"/>
    <lineage>
        <taxon>Eukaryota</taxon>
        <taxon>Sar</taxon>
        <taxon>Alveolata</taxon>
        <taxon>Dinophyceae</taxon>
        <taxon>Suessiales</taxon>
        <taxon>Symbiodiniaceae</taxon>
        <taxon>Symbiodinium</taxon>
    </lineage>
</organism>
<keyword evidence="2 4" id="KW-0863">Zinc-finger</keyword>
<feature type="region of interest" description="Disordered" evidence="5">
    <location>
        <begin position="321"/>
        <end position="342"/>
    </location>
</feature>
<feature type="compositionally biased region" description="Basic residues" evidence="5">
    <location>
        <begin position="495"/>
        <end position="521"/>
    </location>
</feature>
<feature type="region of interest" description="Disordered" evidence="5">
    <location>
        <begin position="470"/>
        <end position="521"/>
    </location>
</feature>
<dbReference type="InterPro" id="IPR000571">
    <property type="entry name" value="Znf_CCCH"/>
</dbReference>
<dbReference type="SMART" id="SM00356">
    <property type="entry name" value="ZnF_C3H1"/>
    <property type="match status" value="1"/>
</dbReference>
<gene>
    <name evidence="7" type="ORF">SNEC2469_LOCUS17658</name>
</gene>
<evidence type="ECO:0000256" key="2">
    <source>
        <dbReference type="ARBA" id="ARBA00022771"/>
    </source>
</evidence>
<keyword evidence="8" id="KW-1185">Reference proteome</keyword>
<feature type="compositionally biased region" description="Basic and acidic residues" evidence="5">
    <location>
        <begin position="391"/>
        <end position="401"/>
    </location>
</feature>
<accession>A0A812VEX0</accession>
<dbReference type="Pfam" id="PF00642">
    <property type="entry name" value="zf-CCCH"/>
    <property type="match status" value="1"/>
</dbReference>
<dbReference type="GO" id="GO:0008270">
    <property type="term" value="F:zinc ion binding"/>
    <property type="evidence" value="ECO:0007669"/>
    <property type="project" value="UniProtKB-KW"/>
</dbReference>
<feature type="non-terminal residue" evidence="7">
    <location>
        <position position="1"/>
    </location>
</feature>
<proteinExistence type="predicted"/>
<dbReference type="Gene3D" id="4.10.1000.10">
    <property type="entry name" value="Zinc finger, CCCH-type"/>
    <property type="match status" value="1"/>
</dbReference>
<feature type="region of interest" description="Disordered" evidence="5">
    <location>
        <begin position="382"/>
        <end position="401"/>
    </location>
</feature>
<dbReference type="EMBL" id="CAJNJA010029364">
    <property type="protein sequence ID" value="CAE7625589.1"/>
    <property type="molecule type" value="Genomic_DNA"/>
</dbReference>
<evidence type="ECO:0000256" key="3">
    <source>
        <dbReference type="ARBA" id="ARBA00022833"/>
    </source>
</evidence>
<comment type="caution">
    <text evidence="7">The sequence shown here is derived from an EMBL/GenBank/DDBJ whole genome shotgun (WGS) entry which is preliminary data.</text>
</comment>
<dbReference type="InterPro" id="IPR036855">
    <property type="entry name" value="Znf_CCCH_sf"/>
</dbReference>
<reference evidence="7" key="1">
    <citation type="submission" date="2021-02" db="EMBL/GenBank/DDBJ databases">
        <authorList>
            <person name="Dougan E. K."/>
            <person name="Rhodes N."/>
            <person name="Thang M."/>
            <person name="Chan C."/>
        </authorList>
    </citation>
    <scope>NUCLEOTIDE SEQUENCE</scope>
</reference>
<dbReference type="Proteomes" id="UP000601435">
    <property type="component" value="Unassembled WGS sequence"/>
</dbReference>
<evidence type="ECO:0000256" key="5">
    <source>
        <dbReference type="SAM" id="MobiDB-lite"/>
    </source>
</evidence>
<name>A0A812VEX0_9DINO</name>
<evidence type="ECO:0000259" key="6">
    <source>
        <dbReference type="PROSITE" id="PS50103"/>
    </source>
</evidence>
<keyword evidence="1 4" id="KW-0479">Metal-binding</keyword>
<evidence type="ECO:0000256" key="4">
    <source>
        <dbReference type="PROSITE-ProRule" id="PRU00723"/>
    </source>
</evidence>
<feature type="zinc finger region" description="C3H1-type" evidence="4">
    <location>
        <begin position="110"/>
        <end position="137"/>
    </location>
</feature>